<protein>
    <submittedName>
        <fullName evidence="2">Uncharacterized protein</fullName>
    </submittedName>
</protein>
<name>A0AA39RTK1_ACESA</name>
<dbReference type="EMBL" id="JAUESC010000384">
    <property type="protein sequence ID" value="KAK0580891.1"/>
    <property type="molecule type" value="Genomic_DNA"/>
</dbReference>
<keyword evidence="3" id="KW-1185">Reference proteome</keyword>
<reference evidence="2" key="2">
    <citation type="submission" date="2023-06" db="EMBL/GenBank/DDBJ databases">
        <authorList>
            <person name="Swenson N.G."/>
            <person name="Wegrzyn J.L."/>
            <person name="Mcevoy S.L."/>
        </authorList>
    </citation>
    <scope>NUCLEOTIDE SEQUENCE</scope>
    <source>
        <strain evidence="2">NS2018</strain>
        <tissue evidence="2">Leaf</tissue>
    </source>
</reference>
<dbReference type="Proteomes" id="UP001168877">
    <property type="component" value="Unassembled WGS sequence"/>
</dbReference>
<evidence type="ECO:0000313" key="3">
    <source>
        <dbReference type="Proteomes" id="UP001168877"/>
    </source>
</evidence>
<evidence type="ECO:0000256" key="1">
    <source>
        <dbReference type="SAM" id="MobiDB-lite"/>
    </source>
</evidence>
<feature type="compositionally biased region" description="Polar residues" evidence="1">
    <location>
        <begin position="152"/>
        <end position="161"/>
    </location>
</feature>
<accession>A0AA39RTK1</accession>
<feature type="region of interest" description="Disordered" evidence="1">
    <location>
        <begin position="140"/>
        <end position="161"/>
    </location>
</feature>
<proteinExistence type="predicted"/>
<sequence length="171" mass="19362">MFMGRLVLKKECPGYLLTFYMKLCFLLIPPCRENHPSISIVPNFQQINHFYSNRKAFQDHIIMFIGQKTRVIGHREDLECKLVGTNFQPSKKPACSPVLLPSRVVQALNINVHAIGLRISPPQDSKNKLKGGECIDSVKNKSGNDVSAKRCVTSQNQSSSPDIFLPKEWTY</sequence>
<comment type="caution">
    <text evidence="2">The sequence shown here is derived from an EMBL/GenBank/DDBJ whole genome shotgun (WGS) entry which is preliminary data.</text>
</comment>
<dbReference type="PANTHER" id="PTHR33356">
    <property type="entry name" value="TIP41-LIKE PROTEIN"/>
    <property type="match status" value="1"/>
</dbReference>
<evidence type="ECO:0000313" key="2">
    <source>
        <dbReference type="EMBL" id="KAK0580891.1"/>
    </source>
</evidence>
<organism evidence="2 3">
    <name type="scientific">Acer saccharum</name>
    <name type="common">Sugar maple</name>
    <dbReference type="NCBI Taxonomy" id="4024"/>
    <lineage>
        <taxon>Eukaryota</taxon>
        <taxon>Viridiplantae</taxon>
        <taxon>Streptophyta</taxon>
        <taxon>Embryophyta</taxon>
        <taxon>Tracheophyta</taxon>
        <taxon>Spermatophyta</taxon>
        <taxon>Magnoliopsida</taxon>
        <taxon>eudicotyledons</taxon>
        <taxon>Gunneridae</taxon>
        <taxon>Pentapetalae</taxon>
        <taxon>rosids</taxon>
        <taxon>malvids</taxon>
        <taxon>Sapindales</taxon>
        <taxon>Sapindaceae</taxon>
        <taxon>Hippocastanoideae</taxon>
        <taxon>Acereae</taxon>
        <taxon>Acer</taxon>
    </lineage>
</organism>
<reference evidence="2" key="1">
    <citation type="journal article" date="2022" name="Plant J.">
        <title>Strategies of tolerance reflected in two North American maple genomes.</title>
        <authorList>
            <person name="McEvoy S.L."/>
            <person name="Sezen U.U."/>
            <person name="Trouern-Trend A."/>
            <person name="McMahon S.M."/>
            <person name="Schaberg P.G."/>
            <person name="Yang J."/>
            <person name="Wegrzyn J.L."/>
            <person name="Swenson N.G."/>
        </authorList>
    </citation>
    <scope>NUCLEOTIDE SEQUENCE</scope>
    <source>
        <strain evidence="2">NS2018</strain>
    </source>
</reference>
<dbReference type="AlphaFoldDB" id="A0AA39RTK1"/>
<dbReference type="PANTHER" id="PTHR33356:SF13">
    <property type="entry name" value="DUF4005 DOMAIN-CONTAINING PROTEIN"/>
    <property type="match status" value="1"/>
</dbReference>
<gene>
    <name evidence="2" type="ORF">LWI29_007519</name>
</gene>